<comment type="caution">
    <text evidence="14">The sequence shown here is derived from an EMBL/GenBank/DDBJ whole genome shotgun (WGS) entry which is preliminary data.</text>
</comment>
<evidence type="ECO:0000256" key="8">
    <source>
        <dbReference type="ARBA" id="ARBA00023224"/>
    </source>
</evidence>
<evidence type="ECO:0000256" key="1">
    <source>
        <dbReference type="ARBA" id="ARBA00004429"/>
    </source>
</evidence>
<dbReference type="CDD" id="cd11386">
    <property type="entry name" value="MCP_signal"/>
    <property type="match status" value="1"/>
</dbReference>
<reference evidence="14" key="1">
    <citation type="submission" date="2022-07" db="EMBL/GenBank/DDBJ databases">
        <title>Marinobacter iranensis a new bacterium isolate from a hipersaline lake in Iran.</title>
        <authorList>
            <person name="Mohammad A.M.A."/>
            <person name="Cristina S.-P."/>
            <person name="Antonio V."/>
        </authorList>
    </citation>
    <scope>NUCLEOTIDE SEQUENCE</scope>
    <source>
        <strain evidence="14">71-i</strain>
    </source>
</reference>
<gene>
    <name evidence="14" type="ORF">NLU14_06305</name>
</gene>
<comment type="subcellular location">
    <subcellularLocation>
        <location evidence="1">Cell inner membrane</location>
        <topology evidence="1">Multi-pass membrane protein</topology>
    </subcellularLocation>
</comment>
<dbReference type="Proteomes" id="UP001143391">
    <property type="component" value="Unassembled WGS sequence"/>
</dbReference>
<accession>A0ABT5Y830</accession>
<keyword evidence="3" id="KW-0145">Chemotaxis</keyword>
<comment type="similarity">
    <text evidence="9">Belongs to the methyl-accepting chemotaxis (MCP) protein family.</text>
</comment>
<evidence type="ECO:0000313" key="14">
    <source>
        <dbReference type="EMBL" id="MDF0749838.1"/>
    </source>
</evidence>
<dbReference type="CDD" id="cd06225">
    <property type="entry name" value="HAMP"/>
    <property type="match status" value="1"/>
</dbReference>
<evidence type="ECO:0000256" key="9">
    <source>
        <dbReference type="ARBA" id="ARBA00029447"/>
    </source>
</evidence>
<dbReference type="SMART" id="SM00283">
    <property type="entry name" value="MA"/>
    <property type="match status" value="1"/>
</dbReference>
<dbReference type="InterPro" id="IPR000727">
    <property type="entry name" value="T_SNARE_dom"/>
</dbReference>
<evidence type="ECO:0000256" key="3">
    <source>
        <dbReference type="ARBA" id="ARBA00022500"/>
    </source>
</evidence>
<dbReference type="CDD" id="cd18773">
    <property type="entry name" value="PDC1_HK_sensor"/>
    <property type="match status" value="1"/>
</dbReference>
<dbReference type="PROSITE" id="PS50885">
    <property type="entry name" value="HAMP"/>
    <property type="match status" value="1"/>
</dbReference>
<dbReference type="InterPro" id="IPR003660">
    <property type="entry name" value="HAMP_dom"/>
</dbReference>
<evidence type="ECO:0000259" key="12">
    <source>
        <dbReference type="PROSITE" id="PS50192"/>
    </source>
</evidence>
<evidence type="ECO:0000256" key="4">
    <source>
        <dbReference type="ARBA" id="ARBA00022519"/>
    </source>
</evidence>
<feature type="domain" description="HAMP" evidence="13">
    <location>
        <begin position="323"/>
        <end position="377"/>
    </location>
</feature>
<dbReference type="SMART" id="SM00304">
    <property type="entry name" value="HAMP"/>
    <property type="match status" value="1"/>
</dbReference>
<evidence type="ECO:0000256" key="2">
    <source>
        <dbReference type="ARBA" id="ARBA00022475"/>
    </source>
</evidence>
<proteinExistence type="inferred from homology"/>
<dbReference type="Pfam" id="PF00015">
    <property type="entry name" value="MCPsignal"/>
    <property type="match status" value="1"/>
</dbReference>
<evidence type="ECO:0000259" key="13">
    <source>
        <dbReference type="PROSITE" id="PS50885"/>
    </source>
</evidence>
<keyword evidence="7" id="KW-0472">Membrane</keyword>
<dbReference type="Pfam" id="PF02743">
    <property type="entry name" value="dCache_1"/>
    <property type="match status" value="1"/>
</dbReference>
<keyword evidence="8 10" id="KW-0807">Transducer</keyword>
<dbReference type="EMBL" id="JANCMW010000002">
    <property type="protein sequence ID" value="MDF0749838.1"/>
    <property type="molecule type" value="Genomic_DNA"/>
</dbReference>
<evidence type="ECO:0000256" key="6">
    <source>
        <dbReference type="ARBA" id="ARBA00022989"/>
    </source>
</evidence>
<keyword evidence="2" id="KW-1003">Cell membrane</keyword>
<feature type="domain" description="Methyl-accepting transducer" evidence="11">
    <location>
        <begin position="382"/>
        <end position="618"/>
    </location>
</feature>
<keyword evidence="5" id="KW-0812">Transmembrane</keyword>
<dbReference type="Gene3D" id="3.30.450.20">
    <property type="entry name" value="PAS domain"/>
    <property type="match status" value="1"/>
</dbReference>
<keyword evidence="4" id="KW-0997">Cell inner membrane</keyword>
<keyword evidence="15" id="KW-1185">Reference proteome</keyword>
<dbReference type="Gene3D" id="1.10.287.950">
    <property type="entry name" value="Methyl-accepting chemotaxis protein"/>
    <property type="match status" value="1"/>
</dbReference>
<evidence type="ECO:0000256" key="5">
    <source>
        <dbReference type="ARBA" id="ARBA00022692"/>
    </source>
</evidence>
<feature type="domain" description="T-SNARE coiled-coil homology" evidence="12">
    <location>
        <begin position="569"/>
        <end position="614"/>
    </location>
</feature>
<dbReference type="PANTHER" id="PTHR32089">
    <property type="entry name" value="METHYL-ACCEPTING CHEMOTAXIS PROTEIN MCPB"/>
    <property type="match status" value="1"/>
</dbReference>
<protein>
    <submittedName>
        <fullName evidence="14">Methyl-accepting chemotaxis protein</fullName>
    </submittedName>
</protein>
<organism evidence="14 15">
    <name type="scientific">Marinobacter iranensis</name>
    <dbReference type="NCBI Taxonomy" id="2962607"/>
    <lineage>
        <taxon>Bacteria</taxon>
        <taxon>Pseudomonadati</taxon>
        <taxon>Pseudomonadota</taxon>
        <taxon>Gammaproteobacteria</taxon>
        <taxon>Pseudomonadales</taxon>
        <taxon>Marinobacteraceae</taxon>
        <taxon>Marinobacter</taxon>
    </lineage>
</organism>
<evidence type="ECO:0000256" key="10">
    <source>
        <dbReference type="PROSITE-ProRule" id="PRU00284"/>
    </source>
</evidence>
<evidence type="ECO:0000259" key="11">
    <source>
        <dbReference type="PROSITE" id="PS50111"/>
    </source>
</evidence>
<dbReference type="InterPro" id="IPR004089">
    <property type="entry name" value="MCPsignal_dom"/>
</dbReference>
<dbReference type="PROSITE" id="PS50192">
    <property type="entry name" value="T_SNARE"/>
    <property type="match status" value="1"/>
</dbReference>
<keyword evidence="6" id="KW-1133">Transmembrane helix</keyword>
<dbReference type="PANTHER" id="PTHR32089:SF112">
    <property type="entry name" value="LYSOZYME-LIKE PROTEIN-RELATED"/>
    <property type="match status" value="1"/>
</dbReference>
<dbReference type="PROSITE" id="PS50111">
    <property type="entry name" value="CHEMOTAXIS_TRANSDUC_2"/>
    <property type="match status" value="1"/>
</dbReference>
<name>A0ABT5Y830_9GAMM</name>
<dbReference type="InterPro" id="IPR033479">
    <property type="entry name" value="dCache_1"/>
</dbReference>
<dbReference type="CDD" id="cd12912">
    <property type="entry name" value="PDC2_MCP_like"/>
    <property type="match status" value="1"/>
</dbReference>
<dbReference type="RefSeq" id="WP_275705334.1">
    <property type="nucleotide sequence ID" value="NZ_JANCMW010000002.1"/>
</dbReference>
<evidence type="ECO:0000256" key="7">
    <source>
        <dbReference type="ARBA" id="ARBA00023136"/>
    </source>
</evidence>
<evidence type="ECO:0000313" key="15">
    <source>
        <dbReference type="Proteomes" id="UP001143391"/>
    </source>
</evidence>
<dbReference type="Pfam" id="PF00672">
    <property type="entry name" value="HAMP"/>
    <property type="match status" value="1"/>
</dbReference>
<sequence>MKLKAKLVTALLVTTLLPVLIISSLTVRNAIEQAETDFIRTTSANIAIVDNSFRNFFDVMGYQVSFLADEPMVTNAKAGDISTYFGEPRKPSIVARQQGGREEAIFNLFSSIGENNPMLGYVYMGDKHGGYLEWPGTAEYGDWDARERPWFDMAKDGNFELVRRDGYYWEPDDAVYVSVLKAFKNSAGQFEGVVALDVSLKSLTDMVKEIELGETGYLMIVQGNGKVLVDGGNPDNNFKALKDMEADYFSTISETEAGVIDVTIDGVDYMANVRESPELGWKFIGFKQTREILEGAVDVGQTTAIISSILVVVFGILGIYIANRIITPINLVKDNLKTIAEGEGDLTTRIQVDSKDEVGELAEWFNRFIESTRQMIHDIKSTAENMENVSTRTNSESVELSESASRQLAAIEQIVTAVTQMAASANEVATNCVDTASLSDDGLEATLSGKEVINRNADSVETLGKRISESSEVITELEKETGNINGILSTIQDIAEQTNLLALNAAIEAARAGDQGRGFAVVADEVRNLAKRTQASTEEVNQILGNLISRTQKVSSAMTLSVQESSSAVALSSEALEAFQRIEKAVERIRDVSTQTASAAEEQHSVTEDINRNIVAINDSANEVTGTSKNVDELCTNQAELNLSLTQLVSRFKT</sequence>
<dbReference type="SUPFAM" id="SSF58104">
    <property type="entry name" value="Methyl-accepting chemotaxis protein (MCP) signaling domain"/>
    <property type="match status" value="1"/>
</dbReference>